<name>A0A2U1P1H7_ARTAN</name>
<evidence type="ECO:0000313" key="5">
    <source>
        <dbReference type="EMBL" id="PWA79604.1"/>
    </source>
</evidence>
<dbReference type="PANTHER" id="PTHR46128">
    <property type="entry name" value="MITOCHONDRIAL GROUP I INTRON SPLICING FACTOR CCM1"/>
    <property type="match status" value="1"/>
</dbReference>
<dbReference type="PANTHER" id="PTHR46128:SF73">
    <property type="entry name" value="CRIB DOMAIN-CONTAINING PROTEIN"/>
    <property type="match status" value="1"/>
</dbReference>
<feature type="repeat" description="PPR" evidence="3">
    <location>
        <begin position="353"/>
        <end position="387"/>
    </location>
</feature>
<evidence type="ECO:0000256" key="2">
    <source>
        <dbReference type="ARBA" id="ARBA00022737"/>
    </source>
</evidence>
<proteinExistence type="inferred from homology"/>
<evidence type="ECO:0000256" key="3">
    <source>
        <dbReference type="PROSITE-ProRule" id="PRU00708"/>
    </source>
</evidence>
<dbReference type="Proteomes" id="UP000245207">
    <property type="component" value="Unassembled WGS sequence"/>
</dbReference>
<feature type="region of interest" description="Disordered" evidence="4">
    <location>
        <begin position="647"/>
        <end position="677"/>
    </location>
</feature>
<dbReference type="Pfam" id="PF12854">
    <property type="entry name" value="PPR_1"/>
    <property type="match status" value="1"/>
</dbReference>
<keyword evidence="2" id="KW-0677">Repeat</keyword>
<keyword evidence="6" id="KW-1185">Reference proteome</keyword>
<feature type="repeat" description="PPR" evidence="3">
    <location>
        <begin position="423"/>
        <end position="457"/>
    </location>
</feature>
<dbReference type="STRING" id="35608.A0A2U1P1H7"/>
<feature type="compositionally biased region" description="Basic and acidic residues" evidence="4">
    <location>
        <begin position="647"/>
        <end position="658"/>
    </location>
</feature>
<feature type="repeat" description="PPR" evidence="3">
    <location>
        <begin position="458"/>
        <end position="492"/>
    </location>
</feature>
<feature type="repeat" description="PPR" evidence="3">
    <location>
        <begin position="249"/>
        <end position="279"/>
    </location>
</feature>
<dbReference type="EMBL" id="PKPP01001835">
    <property type="protein sequence ID" value="PWA79604.1"/>
    <property type="molecule type" value="Genomic_DNA"/>
</dbReference>
<dbReference type="Gene3D" id="1.25.40.10">
    <property type="entry name" value="Tetratricopeptide repeat domain"/>
    <property type="match status" value="5"/>
</dbReference>
<dbReference type="AlphaFoldDB" id="A0A2U1P1H7"/>
<dbReference type="Pfam" id="PF13041">
    <property type="entry name" value="PPR_2"/>
    <property type="match status" value="2"/>
</dbReference>
<reference evidence="5 6" key="1">
    <citation type="journal article" date="2018" name="Mol. Plant">
        <title>The genome of Artemisia annua provides insight into the evolution of Asteraceae family and artemisinin biosynthesis.</title>
        <authorList>
            <person name="Shen Q."/>
            <person name="Zhang L."/>
            <person name="Liao Z."/>
            <person name="Wang S."/>
            <person name="Yan T."/>
            <person name="Shi P."/>
            <person name="Liu M."/>
            <person name="Fu X."/>
            <person name="Pan Q."/>
            <person name="Wang Y."/>
            <person name="Lv Z."/>
            <person name="Lu X."/>
            <person name="Zhang F."/>
            <person name="Jiang W."/>
            <person name="Ma Y."/>
            <person name="Chen M."/>
            <person name="Hao X."/>
            <person name="Li L."/>
            <person name="Tang Y."/>
            <person name="Lv G."/>
            <person name="Zhou Y."/>
            <person name="Sun X."/>
            <person name="Brodelius P.E."/>
            <person name="Rose J.K.C."/>
            <person name="Tang K."/>
        </authorList>
    </citation>
    <scope>NUCLEOTIDE SEQUENCE [LARGE SCALE GENOMIC DNA]</scope>
    <source>
        <strain evidence="6">cv. Huhao1</strain>
        <tissue evidence="5">Leaf</tissue>
    </source>
</reference>
<evidence type="ECO:0000313" key="6">
    <source>
        <dbReference type="Proteomes" id="UP000245207"/>
    </source>
</evidence>
<dbReference type="InterPro" id="IPR002885">
    <property type="entry name" value="PPR_rpt"/>
</dbReference>
<dbReference type="InterPro" id="IPR011990">
    <property type="entry name" value="TPR-like_helical_dom_sf"/>
</dbReference>
<dbReference type="OrthoDB" id="185373at2759"/>
<feature type="repeat" description="PPR" evidence="3">
    <location>
        <begin position="318"/>
        <end position="352"/>
    </location>
</feature>
<comment type="caution">
    <text evidence="5">The sequence shown here is derived from an EMBL/GenBank/DDBJ whole genome shotgun (WGS) entry which is preliminary data.</text>
</comment>
<dbReference type="InterPro" id="IPR050872">
    <property type="entry name" value="PPR_P_subfamily"/>
</dbReference>
<evidence type="ECO:0000256" key="1">
    <source>
        <dbReference type="ARBA" id="ARBA00007626"/>
    </source>
</evidence>
<dbReference type="Pfam" id="PF13812">
    <property type="entry name" value="PPR_3"/>
    <property type="match status" value="1"/>
</dbReference>
<dbReference type="Pfam" id="PF01535">
    <property type="entry name" value="PPR"/>
    <property type="match status" value="3"/>
</dbReference>
<feature type="repeat" description="PPR" evidence="3">
    <location>
        <begin position="283"/>
        <end position="317"/>
    </location>
</feature>
<organism evidence="5 6">
    <name type="scientific">Artemisia annua</name>
    <name type="common">Sweet wormwood</name>
    <dbReference type="NCBI Taxonomy" id="35608"/>
    <lineage>
        <taxon>Eukaryota</taxon>
        <taxon>Viridiplantae</taxon>
        <taxon>Streptophyta</taxon>
        <taxon>Embryophyta</taxon>
        <taxon>Tracheophyta</taxon>
        <taxon>Spermatophyta</taxon>
        <taxon>Magnoliopsida</taxon>
        <taxon>eudicotyledons</taxon>
        <taxon>Gunneridae</taxon>
        <taxon>Pentapetalae</taxon>
        <taxon>asterids</taxon>
        <taxon>campanulids</taxon>
        <taxon>Asterales</taxon>
        <taxon>Asteraceae</taxon>
        <taxon>Asteroideae</taxon>
        <taxon>Anthemideae</taxon>
        <taxon>Artemisiinae</taxon>
        <taxon>Artemisia</taxon>
    </lineage>
</organism>
<evidence type="ECO:0000256" key="4">
    <source>
        <dbReference type="SAM" id="MobiDB-lite"/>
    </source>
</evidence>
<dbReference type="NCBIfam" id="TIGR00756">
    <property type="entry name" value="PPR"/>
    <property type="match status" value="8"/>
</dbReference>
<feature type="compositionally biased region" description="Basic residues" evidence="4">
    <location>
        <begin position="659"/>
        <end position="668"/>
    </location>
</feature>
<dbReference type="PROSITE" id="PS51375">
    <property type="entry name" value="PPR"/>
    <property type="match status" value="8"/>
</dbReference>
<accession>A0A2U1P1H7</accession>
<feature type="repeat" description="PPR" evidence="3">
    <location>
        <begin position="388"/>
        <end position="422"/>
    </location>
</feature>
<comment type="similarity">
    <text evidence="1">Belongs to the PPR family. P subfamily.</text>
</comment>
<protein>
    <submittedName>
        <fullName evidence="5">Pentatricopeptide repeat (PPR) superfamily protein</fullName>
    </submittedName>
</protein>
<sequence length="677" mass="77900">MRGMFIVNRNYHTPYFSDTFFGRGAADNFKRCFNTEDSKHGVYSSVKGTRSGNQRKNLEVKHTRFHFRQPGFMLHSGSSDNETSKDNRWSGLIRLDNKSESTSHDQPYDEFSSDVEKIYRILRKFHSRVPKLELALQESGVTVRSGLTERVLNRCGDAGNLGYRFFAWASKHPGYSHNHDVYKSMIKSLGKMRQFGAVWALIDEMRRENPQLITPQVFVVLIRRFASARMVKKAVEVLDEMPKYGCEPDEYVFGCLLDALCKNGSIKEAALLFEDMRVRFPPTIKHFTSLLYGWCKEGKLMEAKFVLVQMREAGFEPDIVVFNNLLNGYAVAGKMVDAFDLLQEMRRKGCEPNATSFTILIQALCGQEKMETAMQVFSDMEKHGCEADVVTYTTLISGFCKWGKTLKGYELLDHMIQKGHTPNQLTYLHILNSHEKKDELEECLELVNEMKKIGCYPDLNIYNTIIRLAFKLGESKEGIRVWNEMEASGLSPGLDNFVNMIHGLIDQECLVEASEYFKEMVGRGLFSTPQYGLMKDLLNSLLRGEKLELSKDVWNCIINKGCELNVYAWTIWIHALFAKGYVKEACSYCLDMMEADVMPQPDTFAKLMKGLRKLYNRQIAAEITEKVRQMAAERKITFKMYKRRGERDLKEKVKAKNDGRKRRNRKRQWGSSKAGSI</sequence>
<gene>
    <name evidence="5" type="ORF">CTI12_AA204820</name>
</gene>
<feature type="repeat" description="PPR" evidence="3">
    <location>
        <begin position="214"/>
        <end position="248"/>
    </location>
</feature>